<accession>A0A1I1H3S9</accession>
<dbReference type="PANTHER" id="PTHR43331">
    <property type="entry name" value="HOMOSERINE DEHYDROGENASE"/>
    <property type="match status" value="1"/>
</dbReference>
<dbReference type="InterPro" id="IPR005106">
    <property type="entry name" value="Asp/hSer_DH_NAD-bd"/>
</dbReference>
<dbReference type="Pfam" id="PF00742">
    <property type="entry name" value="Homoserine_dh"/>
    <property type="match status" value="1"/>
</dbReference>
<dbReference type="STRING" id="927664.SAMN05421780_103113"/>
<dbReference type="GO" id="GO:0004412">
    <property type="term" value="F:homoserine dehydrogenase activity"/>
    <property type="evidence" value="ECO:0007669"/>
    <property type="project" value="UniProtKB-EC"/>
</dbReference>
<keyword evidence="9 10" id="KW-0486">Methionine biosynthesis</keyword>
<keyword evidence="8 10" id="KW-0560">Oxidoreductase</keyword>
<evidence type="ECO:0000256" key="7">
    <source>
        <dbReference type="ARBA" id="ARBA00022697"/>
    </source>
</evidence>
<gene>
    <name evidence="14" type="ORF">SAMN05421780_103113</name>
</gene>
<evidence type="ECO:0000256" key="9">
    <source>
        <dbReference type="ARBA" id="ARBA00023167"/>
    </source>
</evidence>
<dbReference type="Gene3D" id="3.30.360.10">
    <property type="entry name" value="Dihydrodipicolinate Reductase, domain 2"/>
    <property type="match status" value="1"/>
</dbReference>
<keyword evidence="7 10" id="KW-0791">Threonine biosynthesis</keyword>
<dbReference type="SUPFAM" id="SSF55347">
    <property type="entry name" value="Glyceraldehyde-3-phosphate dehydrogenase-like, C-terminal domain"/>
    <property type="match status" value="1"/>
</dbReference>
<evidence type="ECO:0000256" key="1">
    <source>
        <dbReference type="ARBA" id="ARBA00005056"/>
    </source>
</evidence>
<dbReference type="Gene3D" id="3.40.50.720">
    <property type="entry name" value="NAD(P)-binding Rossmann-like Domain"/>
    <property type="match status" value="1"/>
</dbReference>
<keyword evidence="6 10" id="KW-0028">Amino-acid biosynthesis</keyword>
<evidence type="ECO:0000256" key="2">
    <source>
        <dbReference type="ARBA" id="ARBA00005062"/>
    </source>
</evidence>
<evidence type="ECO:0000256" key="5">
    <source>
        <dbReference type="ARBA" id="ARBA00013376"/>
    </source>
</evidence>
<evidence type="ECO:0000256" key="6">
    <source>
        <dbReference type="ARBA" id="ARBA00022605"/>
    </source>
</evidence>
<dbReference type="InterPro" id="IPR001342">
    <property type="entry name" value="HDH_cat"/>
</dbReference>
<evidence type="ECO:0000259" key="13">
    <source>
        <dbReference type="Pfam" id="PF03447"/>
    </source>
</evidence>
<dbReference type="Proteomes" id="UP000199514">
    <property type="component" value="Unassembled WGS sequence"/>
</dbReference>
<dbReference type="FunFam" id="3.30.360.10:FF:000005">
    <property type="entry name" value="Homoserine dehydrogenase"/>
    <property type="match status" value="1"/>
</dbReference>
<dbReference type="AlphaFoldDB" id="A0A1I1H3S9"/>
<dbReference type="InterPro" id="IPR019811">
    <property type="entry name" value="HDH_CS"/>
</dbReference>
<dbReference type="PANTHER" id="PTHR43331:SF1">
    <property type="entry name" value="HOMOSERINE DEHYDROGENASE"/>
    <property type="match status" value="1"/>
</dbReference>
<reference evidence="14 15" key="1">
    <citation type="submission" date="2016-10" db="EMBL/GenBank/DDBJ databases">
        <authorList>
            <person name="de Groot N.N."/>
        </authorList>
    </citation>
    <scope>NUCLEOTIDE SEQUENCE [LARGE SCALE GENOMIC DNA]</scope>
    <source>
        <strain evidence="14 15">DSM 6793</strain>
    </source>
</reference>
<evidence type="ECO:0000256" key="11">
    <source>
        <dbReference type="RuleBase" id="RU004171"/>
    </source>
</evidence>
<comment type="pathway">
    <text evidence="1 10">Amino-acid biosynthesis; L-threonine biosynthesis; L-threonine from L-aspartate: step 3/5.</text>
</comment>
<keyword evidence="15" id="KW-1185">Reference proteome</keyword>
<evidence type="ECO:0000256" key="8">
    <source>
        <dbReference type="ARBA" id="ARBA00023002"/>
    </source>
</evidence>
<evidence type="ECO:0000256" key="3">
    <source>
        <dbReference type="ARBA" id="ARBA00006753"/>
    </source>
</evidence>
<dbReference type="UniPathway" id="UPA00050">
    <property type="reaction ID" value="UER00063"/>
</dbReference>
<comment type="pathway">
    <text evidence="2 10">Amino-acid biosynthesis; L-methionine biosynthesis via de novo pathway; L-homoserine from L-aspartate: step 3/3.</text>
</comment>
<dbReference type="Pfam" id="PF03447">
    <property type="entry name" value="NAD_binding_3"/>
    <property type="match status" value="1"/>
</dbReference>
<dbReference type="UniPathway" id="UPA00051">
    <property type="reaction ID" value="UER00465"/>
</dbReference>
<dbReference type="PROSITE" id="PS01042">
    <property type="entry name" value="HOMOSER_DHGENASE"/>
    <property type="match status" value="1"/>
</dbReference>
<evidence type="ECO:0000256" key="10">
    <source>
        <dbReference type="RuleBase" id="RU000579"/>
    </source>
</evidence>
<organism evidence="14 15">
    <name type="scientific">Flexibacter flexilis DSM 6793</name>
    <dbReference type="NCBI Taxonomy" id="927664"/>
    <lineage>
        <taxon>Bacteria</taxon>
        <taxon>Pseudomonadati</taxon>
        <taxon>Bacteroidota</taxon>
        <taxon>Cytophagia</taxon>
        <taxon>Cytophagales</taxon>
        <taxon>Flexibacteraceae</taxon>
        <taxon>Flexibacter</taxon>
    </lineage>
</organism>
<name>A0A1I1H3S9_9BACT</name>
<comment type="similarity">
    <text evidence="3 11">Belongs to the homoserine dehydrogenase family.</text>
</comment>
<feature type="domain" description="Aspartate/homoserine dehydrogenase NAD-binding" evidence="13">
    <location>
        <begin position="11"/>
        <end position="121"/>
    </location>
</feature>
<evidence type="ECO:0000313" key="15">
    <source>
        <dbReference type="Proteomes" id="UP000199514"/>
    </source>
</evidence>
<dbReference type="GO" id="GO:0009086">
    <property type="term" value="P:methionine biosynthetic process"/>
    <property type="evidence" value="ECO:0007669"/>
    <property type="project" value="UniProtKB-KW"/>
</dbReference>
<evidence type="ECO:0000313" key="14">
    <source>
        <dbReference type="EMBL" id="SFC15850.1"/>
    </source>
</evidence>
<proteinExistence type="inferred from homology"/>
<dbReference type="GO" id="GO:0050661">
    <property type="term" value="F:NADP binding"/>
    <property type="evidence" value="ECO:0007669"/>
    <property type="project" value="InterPro"/>
</dbReference>
<dbReference type="OrthoDB" id="9808167at2"/>
<dbReference type="InterPro" id="IPR036291">
    <property type="entry name" value="NAD(P)-bd_dom_sf"/>
</dbReference>
<dbReference type="RefSeq" id="WP_091509864.1">
    <property type="nucleotide sequence ID" value="NZ_FOLE01000003.1"/>
</dbReference>
<dbReference type="GO" id="GO:0009088">
    <property type="term" value="P:threonine biosynthetic process"/>
    <property type="evidence" value="ECO:0007669"/>
    <property type="project" value="UniProtKB-UniPathway"/>
</dbReference>
<evidence type="ECO:0000256" key="4">
    <source>
        <dbReference type="ARBA" id="ARBA00013213"/>
    </source>
</evidence>
<keyword evidence="10" id="KW-0521">NADP</keyword>
<protein>
    <recommendedName>
        <fullName evidence="5 10">Homoserine dehydrogenase</fullName>
        <ecNumber evidence="4 10">1.1.1.3</ecNumber>
    </recommendedName>
</protein>
<sequence>MRNQIKIGLFGYGCVGQGLHHVLNETRGMKADIVKIAIKSKNKTRSLPDSYFTFDHEEILTHPDVNLIVELIDDAQAAYELTTKALKSGKNVVTANKKMLATHLQELVALQREYGTALLYEGSVCGSIPIIRNLEEYYDNELLHSVSGIFNGSSNYILSKIFNENQSYSDALSKAQELGFAETDPTLDVGGFDPLYKLCILTAHAYGVFIDPETAFNYGIQTLSDFDVQFAREKDLRIKLICRTYKLNNQELTLYVMPQFVRRSSPFFTVDNEYNAVQVEAAFADKQFFQGKGAGGNPTGAAVLSDISANSYGYQYEYRKIGQESNLTYSTNASIEVYVRYTDEADLELLQFEDVKERYYGRDVNYVIGTVTLSTLLKNKEALRRANLFMVATPQ</sequence>
<dbReference type="EMBL" id="FOLE01000003">
    <property type="protein sequence ID" value="SFC15850.1"/>
    <property type="molecule type" value="Genomic_DNA"/>
</dbReference>
<dbReference type="SUPFAM" id="SSF51735">
    <property type="entry name" value="NAD(P)-binding Rossmann-fold domains"/>
    <property type="match status" value="1"/>
</dbReference>
<feature type="domain" description="Homoserine dehydrogenase catalytic" evidence="12">
    <location>
        <begin position="129"/>
        <end position="307"/>
    </location>
</feature>
<dbReference type="EC" id="1.1.1.3" evidence="4 10"/>
<evidence type="ECO:0000259" key="12">
    <source>
        <dbReference type="Pfam" id="PF00742"/>
    </source>
</evidence>
<dbReference type="NCBIfam" id="NF004976">
    <property type="entry name" value="PRK06349.1"/>
    <property type="match status" value="1"/>
</dbReference>
<comment type="catalytic activity">
    <reaction evidence="10">
        <text>L-homoserine + NADP(+) = L-aspartate 4-semialdehyde + NADPH + H(+)</text>
        <dbReference type="Rhea" id="RHEA:15761"/>
        <dbReference type="ChEBI" id="CHEBI:15378"/>
        <dbReference type="ChEBI" id="CHEBI:57476"/>
        <dbReference type="ChEBI" id="CHEBI:57783"/>
        <dbReference type="ChEBI" id="CHEBI:58349"/>
        <dbReference type="ChEBI" id="CHEBI:537519"/>
        <dbReference type="EC" id="1.1.1.3"/>
    </reaction>
</comment>